<sequence>MPDAPAQAMPVKLICPCHRSNPVSFTPHAPARYLNRQTAPHLSTLVLMMGLQAMAMNIFLPALPQMAEYFGTSYAVMQLAVPMFMGVNAVMQLFIGPTSDRYGRRPLVLWGLAIFMFFTVAAIYAPSVEFFLFCRAGQATIVTSLVLSRAIVRDITQGPRAAEMLAYVTMAMALIPMVSPTVGGLLGAAFGWQAIFWALLGCAAVVSVLAWCDLGETAPRTGGSILAHFANYPVLLKSQRFWGYALCSGFASGGYFAFLGGAPFVGGTLLDLDQGALGIHLGAPAIGYVIGNYMSGRLSARVGINRMILIGGIVSISGLIAALGIFLLHIETPLWFFGLLIPLGLGNGMQIPNSTVGALSVRPEMAGTASGLSGAIMIAAGAVLAGLAGSMLSIESGAFPLLYIMIIVQGSGILCVFWVMRREKVLGLR</sequence>
<organism evidence="10 11">
    <name type="scientific">Aquimixticola soesokkakensis</name>
    <dbReference type="NCBI Taxonomy" id="1519096"/>
    <lineage>
        <taxon>Bacteria</taxon>
        <taxon>Pseudomonadati</taxon>
        <taxon>Pseudomonadota</taxon>
        <taxon>Alphaproteobacteria</taxon>
        <taxon>Rhodobacterales</taxon>
        <taxon>Paracoccaceae</taxon>
        <taxon>Aquimixticola</taxon>
    </lineage>
</organism>
<dbReference type="CDD" id="cd17320">
    <property type="entry name" value="MFS_MdfA_MDR_like"/>
    <property type="match status" value="1"/>
</dbReference>
<evidence type="ECO:0000256" key="3">
    <source>
        <dbReference type="ARBA" id="ARBA00007520"/>
    </source>
</evidence>
<dbReference type="PANTHER" id="PTHR42718">
    <property type="entry name" value="MAJOR FACILITATOR SUPERFAMILY MULTIDRUG TRANSPORTER MFSC"/>
    <property type="match status" value="1"/>
</dbReference>
<dbReference type="InterPro" id="IPR011701">
    <property type="entry name" value="MFS"/>
</dbReference>
<dbReference type="AlphaFoldDB" id="A0A1Y5SXX7"/>
<evidence type="ECO:0000256" key="2">
    <source>
        <dbReference type="ARBA" id="ARBA00004141"/>
    </source>
</evidence>
<evidence type="ECO:0000256" key="5">
    <source>
        <dbReference type="ARBA" id="ARBA00022692"/>
    </source>
</evidence>
<dbReference type="Pfam" id="PF07690">
    <property type="entry name" value="MFS_1"/>
    <property type="match status" value="1"/>
</dbReference>
<dbReference type="GO" id="GO:0022857">
    <property type="term" value="F:transmembrane transporter activity"/>
    <property type="evidence" value="ECO:0007669"/>
    <property type="project" value="InterPro"/>
</dbReference>
<dbReference type="PRINTS" id="PR01035">
    <property type="entry name" value="TCRTETA"/>
</dbReference>
<feature type="domain" description="Major facilitator superfamily (MFS) profile" evidence="9">
    <location>
        <begin position="41"/>
        <end position="424"/>
    </location>
</feature>
<feature type="transmembrane region" description="Helical" evidence="8">
    <location>
        <begin position="241"/>
        <end position="265"/>
    </location>
</feature>
<dbReference type="Proteomes" id="UP000193862">
    <property type="component" value="Unassembled WGS sequence"/>
</dbReference>
<proteinExistence type="inferred from homology"/>
<evidence type="ECO:0000256" key="7">
    <source>
        <dbReference type="ARBA" id="ARBA00023136"/>
    </source>
</evidence>
<evidence type="ECO:0000256" key="8">
    <source>
        <dbReference type="SAM" id="Phobius"/>
    </source>
</evidence>
<feature type="transmembrane region" description="Helical" evidence="8">
    <location>
        <begin position="194"/>
        <end position="212"/>
    </location>
</feature>
<evidence type="ECO:0000256" key="4">
    <source>
        <dbReference type="ARBA" id="ARBA00022448"/>
    </source>
</evidence>
<evidence type="ECO:0000259" key="9">
    <source>
        <dbReference type="PROSITE" id="PS50850"/>
    </source>
</evidence>
<dbReference type="SUPFAM" id="SSF103473">
    <property type="entry name" value="MFS general substrate transporter"/>
    <property type="match status" value="1"/>
</dbReference>
<comment type="function">
    <text evidence="1">Resistance to tetracycline by an active tetracycline efflux. This is an energy-dependent process that decreases the accumulation of the antibiotic in whole cells. This protein functions as a metal-tetracycline/H(+) antiporter.</text>
</comment>
<dbReference type="PANTHER" id="PTHR42718:SF9">
    <property type="entry name" value="MAJOR FACILITATOR SUPERFAMILY MULTIDRUG TRANSPORTER MFSC"/>
    <property type="match status" value="1"/>
</dbReference>
<dbReference type="InterPro" id="IPR036259">
    <property type="entry name" value="MFS_trans_sf"/>
</dbReference>
<dbReference type="PROSITE" id="PS50850">
    <property type="entry name" value="MFS"/>
    <property type="match status" value="1"/>
</dbReference>
<evidence type="ECO:0000256" key="1">
    <source>
        <dbReference type="ARBA" id="ARBA00003279"/>
    </source>
</evidence>
<evidence type="ECO:0000313" key="10">
    <source>
        <dbReference type="EMBL" id="SLN49403.1"/>
    </source>
</evidence>
<keyword evidence="6 8" id="KW-1133">Transmembrane helix</keyword>
<dbReference type="GO" id="GO:0016020">
    <property type="term" value="C:membrane"/>
    <property type="evidence" value="ECO:0007669"/>
    <property type="project" value="UniProtKB-SubCell"/>
</dbReference>
<protein>
    <submittedName>
        <fullName evidence="10">Bicyclomycin resistance protein</fullName>
    </submittedName>
</protein>
<gene>
    <name evidence="10" type="primary">bcr_2</name>
    <name evidence="10" type="ORF">AQS8620_02106</name>
</gene>
<keyword evidence="11" id="KW-1185">Reference proteome</keyword>
<dbReference type="InterPro" id="IPR005829">
    <property type="entry name" value="Sugar_transporter_CS"/>
</dbReference>
<dbReference type="InterPro" id="IPR001958">
    <property type="entry name" value="Tet-R_TetA/multi-R_MdtG-like"/>
</dbReference>
<comment type="subcellular location">
    <subcellularLocation>
        <location evidence="2">Membrane</location>
        <topology evidence="2">Multi-pass membrane protein</topology>
    </subcellularLocation>
</comment>
<feature type="transmembrane region" description="Helical" evidence="8">
    <location>
        <begin position="164"/>
        <end position="188"/>
    </location>
</feature>
<keyword evidence="5 8" id="KW-0812">Transmembrane</keyword>
<feature type="transmembrane region" description="Helical" evidence="8">
    <location>
        <begin position="307"/>
        <end position="328"/>
    </location>
</feature>
<accession>A0A1Y5SXX7</accession>
<feature type="transmembrane region" description="Helical" evidence="8">
    <location>
        <begin position="107"/>
        <end position="124"/>
    </location>
</feature>
<feature type="transmembrane region" description="Helical" evidence="8">
    <location>
        <begin position="277"/>
        <end position="295"/>
    </location>
</feature>
<dbReference type="EMBL" id="FWFS01000007">
    <property type="protein sequence ID" value="SLN49403.1"/>
    <property type="molecule type" value="Genomic_DNA"/>
</dbReference>
<feature type="transmembrane region" description="Helical" evidence="8">
    <location>
        <begin position="372"/>
        <end position="394"/>
    </location>
</feature>
<feature type="transmembrane region" description="Helical" evidence="8">
    <location>
        <begin position="42"/>
        <end position="63"/>
    </location>
</feature>
<evidence type="ECO:0000256" key="6">
    <source>
        <dbReference type="ARBA" id="ARBA00022989"/>
    </source>
</evidence>
<name>A0A1Y5SXX7_9RHOB</name>
<evidence type="ECO:0000313" key="11">
    <source>
        <dbReference type="Proteomes" id="UP000193862"/>
    </source>
</evidence>
<keyword evidence="4" id="KW-0813">Transport</keyword>
<dbReference type="PROSITE" id="PS00216">
    <property type="entry name" value="SUGAR_TRANSPORT_1"/>
    <property type="match status" value="1"/>
</dbReference>
<feature type="transmembrane region" description="Helical" evidence="8">
    <location>
        <begin position="400"/>
        <end position="420"/>
    </location>
</feature>
<feature type="transmembrane region" description="Helical" evidence="8">
    <location>
        <begin position="130"/>
        <end position="152"/>
    </location>
</feature>
<comment type="similarity">
    <text evidence="3">Belongs to the major facilitator superfamily. TCR/Tet family.</text>
</comment>
<reference evidence="10 11" key="1">
    <citation type="submission" date="2017-03" db="EMBL/GenBank/DDBJ databases">
        <authorList>
            <person name="Afonso C.L."/>
            <person name="Miller P.J."/>
            <person name="Scott M.A."/>
            <person name="Spackman E."/>
            <person name="Goraichik I."/>
            <person name="Dimitrov K.M."/>
            <person name="Suarez D.L."/>
            <person name="Swayne D.E."/>
        </authorList>
    </citation>
    <scope>NUCLEOTIDE SEQUENCE [LARGE SCALE GENOMIC DNA]</scope>
    <source>
        <strain evidence="10 11">CECT 8620</strain>
    </source>
</reference>
<feature type="transmembrane region" description="Helical" evidence="8">
    <location>
        <begin position="75"/>
        <end position="95"/>
    </location>
</feature>
<feature type="transmembrane region" description="Helical" evidence="8">
    <location>
        <begin position="334"/>
        <end position="351"/>
    </location>
</feature>
<dbReference type="Gene3D" id="1.20.1720.10">
    <property type="entry name" value="Multidrug resistance protein D"/>
    <property type="match status" value="1"/>
</dbReference>
<keyword evidence="7 8" id="KW-0472">Membrane</keyword>
<dbReference type="InterPro" id="IPR020846">
    <property type="entry name" value="MFS_dom"/>
</dbReference>